<dbReference type="Proteomes" id="UP000663825">
    <property type="component" value="Unassembled WGS sequence"/>
</dbReference>
<reference evidence="8" key="1">
    <citation type="submission" date="2021-02" db="EMBL/GenBank/DDBJ databases">
        <authorList>
            <person name="Nowell W R."/>
        </authorList>
    </citation>
    <scope>NUCLEOTIDE SEQUENCE</scope>
</reference>
<protein>
    <recommendedName>
        <fullName evidence="10">RanBP-type and C3HC4-type zinc finger-containing protein 1</fullName>
    </recommendedName>
</protein>
<dbReference type="Gene3D" id="4.10.1060.10">
    <property type="entry name" value="Zinc finger, RanBP2-type"/>
    <property type="match status" value="1"/>
</dbReference>
<dbReference type="PROSITE" id="PS01358">
    <property type="entry name" value="ZF_RANBP2_1"/>
    <property type="match status" value="1"/>
</dbReference>
<evidence type="ECO:0000313" key="8">
    <source>
        <dbReference type="EMBL" id="CAF3102314.1"/>
    </source>
</evidence>
<organism evidence="8 9">
    <name type="scientific">Rotaria socialis</name>
    <dbReference type="NCBI Taxonomy" id="392032"/>
    <lineage>
        <taxon>Eukaryota</taxon>
        <taxon>Metazoa</taxon>
        <taxon>Spiralia</taxon>
        <taxon>Gnathifera</taxon>
        <taxon>Rotifera</taxon>
        <taxon>Eurotatoria</taxon>
        <taxon>Bdelloidea</taxon>
        <taxon>Philodinida</taxon>
        <taxon>Philodinidae</taxon>
        <taxon>Rotaria</taxon>
    </lineage>
</organism>
<feature type="non-terminal residue" evidence="8">
    <location>
        <position position="403"/>
    </location>
</feature>
<evidence type="ECO:0000256" key="2">
    <source>
        <dbReference type="ARBA" id="ARBA00022771"/>
    </source>
</evidence>
<dbReference type="SUPFAM" id="SSF90209">
    <property type="entry name" value="Ran binding protein zinc finger-like"/>
    <property type="match status" value="1"/>
</dbReference>
<keyword evidence="1" id="KW-0479">Metal-binding</keyword>
<dbReference type="InterPro" id="IPR036443">
    <property type="entry name" value="Znf_RanBP2_sf"/>
</dbReference>
<dbReference type="EMBL" id="CAJNXB010000824">
    <property type="protein sequence ID" value="CAF3102314.1"/>
    <property type="molecule type" value="Genomic_DNA"/>
</dbReference>
<proteinExistence type="predicted"/>
<name>A0A817NEI9_9BILA</name>
<comment type="caution">
    <text evidence="8">The sequence shown here is derived from an EMBL/GenBank/DDBJ whole genome shotgun (WGS) entry which is preliminary data.</text>
</comment>
<gene>
    <name evidence="8" type="ORF">TIS948_LOCUS7014</name>
</gene>
<evidence type="ECO:0000256" key="5">
    <source>
        <dbReference type="SAM" id="MobiDB-lite"/>
    </source>
</evidence>
<dbReference type="GO" id="GO:0008270">
    <property type="term" value="F:zinc ion binding"/>
    <property type="evidence" value="ECO:0007669"/>
    <property type="project" value="UniProtKB-KW"/>
</dbReference>
<keyword evidence="2 4" id="KW-0863">Zinc-finger</keyword>
<keyword evidence="3" id="KW-0862">Zinc</keyword>
<feature type="region of interest" description="Disordered" evidence="5">
    <location>
        <begin position="202"/>
        <end position="227"/>
    </location>
</feature>
<feature type="domain" description="RanBP2-type" evidence="7">
    <location>
        <begin position="110"/>
        <end position="139"/>
    </location>
</feature>
<evidence type="ECO:0000259" key="7">
    <source>
        <dbReference type="PROSITE" id="PS50199"/>
    </source>
</evidence>
<dbReference type="AlphaFoldDB" id="A0A817NEI9"/>
<evidence type="ECO:0000256" key="1">
    <source>
        <dbReference type="ARBA" id="ARBA00022723"/>
    </source>
</evidence>
<evidence type="ECO:0000256" key="3">
    <source>
        <dbReference type="ARBA" id="ARBA00022833"/>
    </source>
</evidence>
<sequence length="403" mass="46311">MANECLICERELDKADDLVTTDCDHTFHHDVVTTICKHTFHRHCAQERHDERNRADCRSCGKESALRDALSRNKTTTTMKKSMETKSDDSVRADTHVASVAKTEDTMKKKENMWQCDACSGTNDESAKRCVFCRVPRFAASFVSTAQTQRQEERTTDEYNQIEYLNRTPKNNDHTSLYSKVQEYMDVDEPMVNKSPRGFYTNYSLRSSTPSTTSKQDFQSIESDNQEYSSEHEAIVYISDLPPSIQDDLQLHRLIENRLEKTFQIIPTIIQCYTKIGAGFMRVRNTQIKNRLVEDIKKIILDLPGGTHLISFSDTIEIVSYIVIDKTHEKNDINLPNPSEILKRWVHLYTGEKPLSCDQISVQFPNIYRIVSTSFDDLLAAMSNPDFLINKLFTHVYIGADCS</sequence>
<feature type="compositionally biased region" description="Basic and acidic residues" evidence="5">
    <location>
        <begin position="81"/>
        <end position="90"/>
    </location>
</feature>
<evidence type="ECO:0000256" key="4">
    <source>
        <dbReference type="PROSITE-ProRule" id="PRU00322"/>
    </source>
</evidence>
<evidence type="ECO:0008006" key="10">
    <source>
        <dbReference type="Google" id="ProtNLM"/>
    </source>
</evidence>
<dbReference type="PROSITE" id="PS50199">
    <property type="entry name" value="ZF_RANBP2_2"/>
    <property type="match status" value="1"/>
</dbReference>
<dbReference type="InterPro" id="IPR001876">
    <property type="entry name" value="Znf_RanBP2"/>
</dbReference>
<feature type="region of interest" description="Disordered" evidence="5">
    <location>
        <begin position="71"/>
        <end position="90"/>
    </location>
</feature>
<dbReference type="PROSITE" id="PS50089">
    <property type="entry name" value="ZF_RING_2"/>
    <property type="match status" value="1"/>
</dbReference>
<dbReference type="InterPro" id="IPR013083">
    <property type="entry name" value="Znf_RING/FYVE/PHD"/>
</dbReference>
<dbReference type="InterPro" id="IPR001841">
    <property type="entry name" value="Znf_RING"/>
</dbReference>
<evidence type="ECO:0000259" key="6">
    <source>
        <dbReference type="PROSITE" id="PS50089"/>
    </source>
</evidence>
<dbReference type="OrthoDB" id="10516546at2759"/>
<accession>A0A817NEI9</accession>
<evidence type="ECO:0000313" key="9">
    <source>
        <dbReference type="Proteomes" id="UP000663825"/>
    </source>
</evidence>
<feature type="domain" description="RING-type" evidence="6">
    <location>
        <begin position="5"/>
        <end position="60"/>
    </location>
</feature>
<dbReference type="Gene3D" id="3.30.40.10">
    <property type="entry name" value="Zinc/RING finger domain, C3HC4 (zinc finger)"/>
    <property type="match status" value="1"/>
</dbReference>